<dbReference type="PANTHER" id="PTHR10491">
    <property type="entry name" value="DTDP-4-DEHYDRORHAMNOSE REDUCTASE"/>
    <property type="match status" value="1"/>
</dbReference>
<comment type="catalytic activity">
    <reaction evidence="5">
        <text>dTDP-beta-L-rhamnose + NADP(+) = dTDP-4-dehydro-beta-L-rhamnose + NADPH + H(+)</text>
        <dbReference type="Rhea" id="RHEA:21796"/>
        <dbReference type="ChEBI" id="CHEBI:15378"/>
        <dbReference type="ChEBI" id="CHEBI:57510"/>
        <dbReference type="ChEBI" id="CHEBI:57783"/>
        <dbReference type="ChEBI" id="CHEBI:58349"/>
        <dbReference type="ChEBI" id="CHEBI:62830"/>
        <dbReference type="EC" id="1.1.1.133"/>
    </reaction>
</comment>
<evidence type="ECO:0000256" key="5">
    <source>
        <dbReference type="ARBA" id="ARBA00048200"/>
    </source>
</evidence>
<feature type="domain" description="RmlD-like substrate binding" evidence="7">
    <location>
        <begin position="1"/>
        <end position="270"/>
    </location>
</feature>
<sequence>MNILIVGASGLVGGNIYHHLKAVSEFNIYGTYNSFEVPNLIRFNSSINYKSYPKIILETAWDVIIHTGALTNVDFCEENIADSEYYTVESTINLVKLSKVHHSKLIYISTDYIFDGKDGPYREDAQVNPLSIYGKHKLISENIVSQLNDYLILRITNVYGDELRNKNFLSRITQDLLLGNEKSVSGATDQFASPINALDIAKAIFNLIIDDKKGVYHLASTDYLSRVQFLQIIKKYFNLLKIESYKTSDLKQKAERPLRGGLNAEKFLTEYSDFHFTNIDDYILKLLKAHDAKL</sequence>
<dbReference type="Gene3D" id="3.90.25.10">
    <property type="entry name" value="UDP-galactose 4-epimerase, domain 1"/>
    <property type="match status" value="1"/>
</dbReference>
<keyword evidence="6" id="KW-0521">NADP</keyword>
<evidence type="ECO:0000313" key="9">
    <source>
        <dbReference type="Proteomes" id="UP001597546"/>
    </source>
</evidence>
<organism evidence="8 9">
    <name type="scientific">Pedobacter alpinus</name>
    <dbReference type="NCBI Taxonomy" id="1590643"/>
    <lineage>
        <taxon>Bacteria</taxon>
        <taxon>Pseudomonadati</taxon>
        <taxon>Bacteroidota</taxon>
        <taxon>Sphingobacteriia</taxon>
        <taxon>Sphingobacteriales</taxon>
        <taxon>Sphingobacteriaceae</taxon>
        <taxon>Pedobacter</taxon>
    </lineage>
</organism>
<comment type="function">
    <text evidence="6">Catalyzes the reduction of dTDP-6-deoxy-L-lyxo-4-hexulose to yield dTDP-L-rhamnose.</text>
</comment>
<dbReference type="Pfam" id="PF04321">
    <property type="entry name" value="RmlD_sub_bind"/>
    <property type="match status" value="1"/>
</dbReference>
<gene>
    <name evidence="8" type="ORF">ACFSSE_07385</name>
</gene>
<comment type="caution">
    <text evidence="8">The sequence shown here is derived from an EMBL/GenBank/DDBJ whole genome shotgun (WGS) entry which is preliminary data.</text>
</comment>
<dbReference type="Proteomes" id="UP001597546">
    <property type="component" value="Unassembled WGS sequence"/>
</dbReference>
<proteinExistence type="inferred from homology"/>
<dbReference type="InterPro" id="IPR005913">
    <property type="entry name" value="dTDP_dehydrorham_reduct"/>
</dbReference>
<protein>
    <recommendedName>
        <fullName evidence="4 6">dTDP-4-dehydrorhamnose reductase</fullName>
        <ecNumber evidence="3 6">1.1.1.133</ecNumber>
    </recommendedName>
</protein>
<evidence type="ECO:0000256" key="1">
    <source>
        <dbReference type="ARBA" id="ARBA00004781"/>
    </source>
</evidence>
<dbReference type="PANTHER" id="PTHR10491:SF4">
    <property type="entry name" value="METHIONINE ADENOSYLTRANSFERASE 2 SUBUNIT BETA"/>
    <property type="match status" value="1"/>
</dbReference>
<dbReference type="EMBL" id="JBHULV010000023">
    <property type="protein sequence ID" value="MFD2731524.1"/>
    <property type="molecule type" value="Genomic_DNA"/>
</dbReference>
<evidence type="ECO:0000256" key="6">
    <source>
        <dbReference type="RuleBase" id="RU364082"/>
    </source>
</evidence>
<evidence type="ECO:0000256" key="3">
    <source>
        <dbReference type="ARBA" id="ARBA00012929"/>
    </source>
</evidence>
<comment type="pathway">
    <text evidence="1 6">Carbohydrate biosynthesis; dTDP-L-rhamnose biosynthesis.</text>
</comment>
<evidence type="ECO:0000259" key="7">
    <source>
        <dbReference type="Pfam" id="PF04321"/>
    </source>
</evidence>
<evidence type="ECO:0000313" key="8">
    <source>
        <dbReference type="EMBL" id="MFD2731524.1"/>
    </source>
</evidence>
<dbReference type="EC" id="1.1.1.133" evidence="3 6"/>
<evidence type="ECO:0000256" key="2">
    <source>
        <dbReference type="ARBA" id="ARBA00010944"/>
    </source>
</evidence>
<keyword evidence="9" id="KW-1185">Reference proteome</keyword>
<dbReference type="SUPFAM" id="SSF51735">
    <property type="entry name" value="NAD(P)-binding Rossmann-fold domains"/>
    <property type="match status" value="1"/>
</dbReference>
<accession>A0ABW5TR58</accession>
<comment type="similarity">
    <text evidence="2 6">Belongs to the dTDP-4-dehydrorhamnose reductase family.</text>
</comment>
<dbReference type="InterPro" id="IPR036291">
    <property type="entry name" value="NAD(P)-bd_dom_sf"/>
</dbReference>
<keyword evidence="6" id="KW-0560">Oxidoreductase</keyword>
<dbReference type="Gene3D" id="3.40.50.720">
    <property type="entry name" value="NAD(P)-binding Rossmann-like Domain"/>
    <property type="match status" value="1"/>
</dbReference>
<reference evidence="9" key="1">
    <citation type="journal article" date="2019" name="Int. J. Syst. Evol. Microbiol.">
        <title>The Global Catalogue of Microorganisms (GCM) 10K type strain sequencing project: providing services to taxonomists for standard genome sequencing and annotation.</title>
        <authorList>
            <consortium name="The Broad Institute Genomics Platform"/>
            <consortium name="The Broad Institute Genome Sequencing Center for Infectious Disease"/>
            <person name="Wu L."/>
            <person name="Ma J."/>
        </authorList>
    </citation>
    <scope>NUCLEOTIDE SEQUENCE [LARGE SCALE GENOMIC DNA]</scope>
    <source>
        <strain evidence="9">KCTC 42456</strain>
    </source>
</reference>
<evidence type="ECO:0000256" key="4">
    <source>
        <dbReference type="ARBA" id="ARBA00017099"/>
    </source>
</evidence>
<name>A0ABW5TR58_9SPHI</name>
<dbReference type="RefSeq" id="WP_379047553.1">
    <property type="nucleotide sequence ID" value="NZ_JBHSKW010000067.1"/>
</dbReference>
<dbReference type="InterPro" id="IPR029903">
    <property type="entry name" value="RmlD-like-bd"/>
</dbReference>
<dbReference type="CDD" id="cd05254">
    <property type="entry name" value="dTDP_HR_like_SDR_e"/>
    <property type="match status" value="1"/>
</dbReference>